<dbReference type="EMBL" id="CP006880">
    <property type="protein sequence ID" value="AJD45676.1"/>
    <property type="molecule type" value="Genomic_DNA"/>
</dbReference>
<keyword evidence="2" id="KW-1185">Reference proteome</keyword>
<organism evidence="1 2">
    <name type="scientific">Rhizobium gallicum bv. gallicum R602sp</name>
    <dbReference type="NCBI Taxonomy" id="1041138"/>
    <lineage>
        <taxon>Bacteria</taxon>
        <taxon>Pseudomonadati</taxon>
        <taxon>Pseudomonadota</taxon>
        <taxon>Alphaproteobacteria</taxon>
        <taxon>Hyphomicrobiales</taxon>
        <taxon>Rhizobiaceae</taxon>
        <taxon>Rhizobium/Agrobacterium group</taxon>
        <taxon>Rhizobium</taxon>
    </lineage>
</organism>
<accession>A0A0B4XF06</accession>
<gene>
    <name evidence="1" type="ORF">RGR602_PC01652</name>
</gene>
<dbReference type="AlphaFoldDB" id="A0A0B4XF06"/>
<evidence type="ECO:0000313" key="1">
    <source>
        <dbReference type="EMBL" id="AJD45676.1"/>
    </source>
</evidence>
<dbReference type="Proteomes" id="UP000031368">
    <property type="component" value="Plasmid pRgalR602c"/>
</dbReference>
<name>A0A0B4XF06_9HYPH</name>
<protein>
    <submittedName>
        <fullName evidence="1">Uncharacterized protein</fullName>
    </submittedName>
</protein>
<dbReference type="KEGG" id="rga:RGR602_PC01652"/>
<proteinExistence type="predicted"/>
<reference evidence="1 2" key="1">
    <citation type="submission" date="2013-11" db="EMBL/GenBank/DDBJ databases">
        <title>Complete genome sequence of Rhizobium gallicum bv. gallicum R602.</title>
        <authorList>
            <person name="Bustos P."/>
            <person name="Santamaria R.I."/>
            <person name="Lozano L."/>
            <person name="Acosta J.L."/>
            <person name="Ormeno-Orrillo E."/>
            <person name="Rogel M.A."/>
            <person name="Romero D."/>
            <person name="Cevallos M.A."/>
            <person name="Martinez-Romero E."/>
            <person name="Gonzalez V."/>
        </authorList>
    </citation>
    <scope>NUCLEOTIDE SEQUENCE [LARGE SCALE GENOMIC DNA]</scope>
    <source>
        <strain evidence="1 2">R602</strain>
        <plasmid evidence="1 2">pRgalR602c</plasmid>
    </source>
</reference>
<sequence>MPTEPKSEESSEELPEHYRPIALRAVLAACAVKGEHKKPAAVQDLEILGVLPEGFHMPHDLES</sequence>
<dbReference type="HOGENOM" id="CLU_2882827_0_0_5"/>
<keyword evidence="1" id="KW-0614">Plasmid</keyword>
<evidence type="ECO:0000313" key="2">
    <source>
        <dbReference type="Proteomes" id="UP000031368"/>
    </source>
</evidence>
<geneLocation type="plasmid" evidence="1 2">
    <name>pRgalR602c</name>
</geneLocation>